<dbReference type="AlphaFoldDB" id="A0A9Q3YHW0"/>
<proteinExistence type="predicted"/>
<gene>
    <name evidence="2" type="ORF">IB292_02765</name>
</gene>
<dbReference type="Proteomes" id="UP000726777">
    <property type="component" value="Unassembled WGS sequence"/>
</dbReference>
<evidence type="ECO:0000313" key="2">
    <source>
        <dbReference type="EMBL" id="MCC3803952.1"/>
    </source>
</evidence>
<evidence type="ECO:0000313" key="3">
    <source>
        <dbReference type="Proteomes" id="UP000726777"/>
    </source>
</evidence>
<dbReference type="RefSeq" id="WP_228085626.1">
    <property type="nucleotide sequence ID" value="NZ_JACVHL010000002.1"/>
</dbReference>
<feature type="signal peptide" evidence="1">
    <location>
        <begin position="1"/>
        <end position="23"/>
    </location>
</feature>
<sequence>MNIKSVLYSSLLLIMLFPSFTYAYADHTTSRYGPSRQALCKMERFNAFNYFLDDTEQLTELPVGMGEQLFIDDNGDLLRCPDNYSVELNTGDKVKCAENTNRFKRNWTVPEKLQRGEHYDSALYLLHCKSIVIKTFRF</sequence>
<name>A0A9Q3YHW0_VIBPH</name>
<dbReference type="EMBL" id="JACVHL010000002">
    <property type="protein sequence ID" value="MCC3803952.1"/>
    <property type="molecule type" value="Genomic_DNA"/>
</dbReference>
<evidence type="ECO:0000256" key="1">
    <source>
        <dbReference type="SAM" id="SignalP"/>
    </source>
</evidence>
<accession>A0A9Q3YHW0</accession>
<comment type="caution">
    <text evidence="2">The sequence shown here is derived from an EMBL/GenBank/DDBJ whole genome shotgun (WGS) entry which is preliminary data.</text>
</comment>
<organism evidence="2 3">
    <name type="scientific">Vibrio parahaemolyticus</name>
    <dbReference type="NCBI Taxonomy" id="670"/>
    <lineage>
        <taxon>Bacteria</taxon>
        <taxon>Pseudomonadati</taxon>
        <taxon>Pseudomonadota</taxon>
        <taxon>Gammaproteobacteria</taxon>
        <taxon>Vibrionales</taxon>
        <taxon>Vibrionaceae</taxon>
        <taxon>Vibrio</taxon>
    </lineage>
</organism>
<keyword evidence="1" id="KW-0732">Signal</keyword>
<feature type="chain" id="PRO_5040369455" evidence="1">
    <location>
        <begin position="24"/>
        <end position="138"/>
    </location>
</feature>
<protein>
    <submittedName>
        <fullName evidence="2">Uncharacterized protein</fullName>
    </submittedName>
</protein>
<reference evidence="2" key="1">
    <citation type="submission" date="2020-09" db="EMBL/GenBank/DDBJ databases">
        <title>Genome sequence of Vibrio parahaemolyticus isolates.</title>
        <authorList>
            <person name="Hammerl J.A."/>
            <person name="Strauch E."/>
        </authorList>
    </citation>
    <scope>NUCLEOTIDE SEQUENCE</scope>
    <source>
        <strain evidence="2">17-VB00146</strain>
    </source>
</reference>